<sequence length="37" mass="4099">MPKLPHASQSPSISAKSKDIIGRNNQVPLEYVCTMKE</sequence>
<feature type="region of interest" description="Disordered" evidence="1">
    <location>
        <begin position="1"/>
        <end position="20"/>
    </location>
</feature>
<dbReference type="EMBL" id="GBRH01226298">
    <property type="protein sequence ID" value="JAD71597.1"/>
    <property type="molecule type" value="Transcribed_RNA"/>
</dbReference>
<evidence type="ECO:0000256" key="1">
    <source>
        <dbReference type="SAM" id="MobiDB-lite"/>
    </source>
</evidence>
<dbReference type="AlphaFoldDB" id="A0A0A9CJD8"/>
<protein>
    <submittedName>
        <fullName evidence="2">Uncharacterized protein</fullName>
    </submittedName>
</protein>
<evidence type="ECO:0000313" key="2">
    <source>
        <dbReference type="EMBL" id="JAD71597.1"/>
    </source>
</evidence>
<name>A0A0A9CJD8_ARUDO</name>
<accession>A0A0A9CJD8</accession>
<reference evidence="2" key="2">
    <citation type="journal article" date="2015" name="Data Brief">
        <title>Shoot transcriptome of the giant reed, Arundo donax.</title>
        <authorList>
            <person name="Barrero R.A."/>
            <person name="Guerrero F.D."/>
            <person name="Moolhuijzen P."/>
            <person name="Goolsby J.A."/>
            <person name="Tidwell J."/>
            <person name="Bellgard S.E."/>
            <person name="Bellgard M.I."/>
        </authorList>
    </citation>
    <scope>NUCLEOTIDE SEQUENCE</scope>
    <source>
        <tissue evidence="2">Shoot tissue taken approximately 20 cm above the soil surface</tissue>
    </source>
</reference>
<organism evidence="2">
    <name type="scientific">Arundo donax</name>
    <name type="common">Giant reed</name>
    <name type="synonym">Donax arundinaceus</name>
    <dbReference type="NCBI Taxonomy" id="35708"/>
    <lineage>
        <taxon>Eukaryota</taxon>
        <taxon>Viridiplantae</taxon>
        <taxon>Streptophyta</taxon>
        <taxon>Embryophyta</taxon>
        <taxon>Tracheophyta</taxon>
        <taxon>Spermatophyta</taxon>
        <taxon>Magnoliopsida</taxon>
        <taxon>Liliopsida</taxon>
        <taxon>Poales</taxon>
        <taxon>Poaceae</taxon>
        <taxon>PACMAD clade</taxon>
        <taxon>Arundinoideae</taxon>
        <taxon>Arundineae</taxon>
        <taxon>Arundo</taxon>
    </lineage>
</organism>
<proteinExistence type="predicted"/>
<reference evidence="2" key="1">
    <citation type="submission" date="2014-09" db="EMBL/GenBank/DDBJ databases">
        <authorList>
            <person name="Magalhaes I.L.F."/>
            <person name="Oliveira U."/>
            <person name="Santos F.R."/>
            <person name="Vidigal T.H.D.A."/>
            <person name="Brescovit A.D."/>
            <person name="Santos A.J."/>
        </authorList>
    </citation>
    <scope>NUCLEOTIDE SEQUENCE</scope>
    <source>
        <tissue evidence="2">Shoot tissue taken approximately 20 cm above the soil surface</tissue>
    </source>
</reference>